<dbReference type="SUPFAM" id="SSF48403">
    <property type="entry name" value="Ankyrin repeat"/>
    <property type="match status" value="1"/>
</dbReference>
<reference evidence="1" key="1">
    <citation type="submission" date="2018-10" db="EMBL/GenBank/DDBJ databases">
        <title>Hidden diversity of soil giant viruses.</title>
        <authorList>
            <person name="Schulz F."/>
            <person name="Alteio L."/>
            <person name="Goudeau D."/>
            <person name="Ryan E.M."/>
            <person name="Malmstrom R.R."/>
            <person name="Blanchard J."/>
            <person name="Woyke T."/>
        </authorList>
    </citation>
    <scope>NUCLEOTIDE SEQUENCE</scope>
    <source>
        <strain evidence="1">FNV1</strain>
    </source>
</reference>
<proteinExistence type="predicted"/>
<dbReference type="InterPro" id="IPR036770">
    <property type="entry name" value="Ankyrin_rpt-contain_sf"/>
</dbReference>
<evidence type="ECO:0000313" key="1">
    <source>
        <dbReference type="EMBL" id="AYV79364.1"/>
    </source>
</evidence>
<dbReference type="EMBL" id="MK072142">
    <property type="protein sequence ID" value="AYV79364.1"/>
    <property type="molecule type" value="Genomic_DNA"/>
</dbReference>
<dbReference type="Gene3D" id="1.25.40.20">
    <property type="entry name" value="Ankyrin repeat-containing domain"/>
    <property type="match status" value="1"/>
</dbReference>
<evidence type="ECO:0008006" key="2">
    <source>
        <dbReference type="Google" id="ProtNLM"/>
    </source>
</evidence>
<name>A0A3G4ZYH0_9VIRU</name>
<accession>A0A3G4ZYH0</accession>
<protein>
    <recommendedName>
        <fullName evidence="2">Ankyrin repeat protein</fullName>
    </recommendedName>
</protein>
<sequence length="248" mass="29184">MDAISRGFAELVDRRDEIACLKYIGKYNTFYNSQYYNYSMNMLQRVCEVRLNKVAIALIDKNCDLTYQGEMGQTALIYAYNSGLQDVVTHIIDKSRDTVTRCIMMNDLSFYSSLSYSEMMYICAYNNKYSTTHIIKMIDRGYDIHYNNSDISLLTIAIQTNEQIVKKLIDIDVDYVEWFDTYCRKHNFKRQIYCNIRKYSHDRYDDYKGAVIAAMNDTSPTNALYQSFRNTYAVELVDIICDFILLRM</sequence>
<gene>
    <name evidence="1" type="ORF">Faunusvirus11_3</name>
</gene>
<organism evidence="1">
    <name type="scientific">Faunusvirus sp</name>
    <dbReference type="NCBI Taxonomy" id="2487766"/>
    <lineage>
        <taxon>Viruses</taxon>
        <taxon>Varidnaviria</taxon>
        <taxon>Bamfordvirae</taxon>
        <taxon>Nucleocytoviricota</taxon>
        <taxon>Megaviricetes</taxon>
        <taxon>Imitervirales</taxon>
        <taxon>Mimiviridae</taxon>
    </lineage>
</organism>